<comment type="caution">
    <text evidence="1">The sequence shown here is derived from an EMBL/GenBank/DDBJ whole genome shotgun (WGS) entry which is preliminary data.</text>
</comment>
<proteinExistence type="predicted"/>
<organism evidence="1 2">
    <name type="scientific">Pleuronectes platessa</name>
    <name type="common">European plaice</name>
    <dbReference type="NCBI Taxonomy" id="8262"/>
    <lineage>
        <taxon>Eukaryota</taxon>
        <taxon>Metazoa</taxon>
        <taxon>Chordata</taxon>
        <taxon>Craniata</taxon>
        <taxon>Vertebrata</taxon>
        <taxon>Euteleostomi</taxon>
        <taxon>Actinopterygii</taxon>
        <taxon>Neopterygii</taxon>
        <taxon>Teleostei</taxon>
        <taxon>Neoteleostei</taxon>
        <taxon>Acanthomorphata</taxon>
        <taxon>Carangaria</taxon>
        <taxon>Pleuronectiformes</taxon>
        <taxon>Pleuronectoidei</taxon>
        <taxon>Pleuronectidae</taxon>
        <taxon>Pleuronectes</taxon>
    </lineage>
</organism>
<accession>A0A9N7TW27</accession>
<name>A0A9N7TW27_PLEPL</name>
<sequence>MSMFHLTLYPRHHQRTNPTPAPPAGRLIKPPRRFLSLLSVPSVVMAMDWMNVGVVMAVLLTPAAGVDAAEHVLIFSEFCSDSFSVSNDFACAAAQSRLTCLMI</sequence>
<evidence type="ECO:0000313" key="1">
    <source>
        <dbReference type="EMBL" id="CAB1418738.1"/>
    </source>
</evidence>
<reference evidence="1" key="1">
    <citation type="submission" date="2020-03" db="EMBL/GenBank/DDBJ databases">
        <authorList>
            <person name="Weist P."/>
        </authorList>
    </citation>
    <scope>NUCLEOTIDE SEQUENCE</scope>
</reference>
<protein>
    <submittedName>
        <fullName evidence="1">Uncharacterized protein</fullName>
    </submittedName>
</protein>
<keyword evidence="2" id="KW-1185">Reference proteome</keyword>
<dbReference type="AlphaFoldDB" id="A0A9N7TW27"/>
<dbReference type="Proteomes" id="UP001153269">
    <property type="component" value="Unassembled WGS sequence"/>
</dbReference>
<evidence type="ECO:0000313" key="2">
    <source>
        <dbReference type="Proteomes" id="UP001153269"/>
    </source>
</evidence>
<dbReference type="EMBL" id="CADEAL010000337">
    <property type="protein sequence ID" value="CAB1418738.1"/>
    <property type="molecule type" value="Genomic_DNA"/>
</dbReference>
<gene>
    <name evidence="1" type="ORF">PLEPLA_LOCUS6564</name>
</gene>